<accession>C6RDD8</accession>
<evidence type="ECO:0000313" key="1">
    <source>
        <dbReference type="EMBL" id="EET80705.1"/>
    </source>
</evidence>
<proteinExistence type="predicted"/>
<protein>
    <submittedName>
        <fullName evidence="1">Uncharacterized protein</fullName>
    </submittedName>
</protein>
<sequence>MSRKSGIVVKSVYHINPLKRVLNYIGKFEKKFRVKIRKAIKFNPVSRAKFYPNLTDC</sequence>
<comment type="caution">
    <text evidence="1">The sequence shown here is derived from an EMBL/GenBank/DDBJ whole genome shotgun (WGS) entry which is preliminary data.</text>
</comment>
<gene>
    <name evidence="1" type="ORF">CAMSH0001_1854</name>
</gene>
<dbReference type="AlphaFoldDB" id="C6RDD8"/>
<reference evidence="1 2" key="1">
    <citation type="submission" date="2009-07" db="EMBL/GenBank/DDBJ databases">
        <authorList>
            <person name="Madupu R."/>
            <person name="Sebastian Y."/>
            <person name="Durkin A.S."/>
            <person name="Torralba M."/>
            <person name="Methe B."/>
            <person name="Sutton G.G."/>
            <person name="Strausberg R.L."/>
            <person name="Nelson K.E."/>
        </authorList>
    </citation>
    <scope>NUCLEOTIDE SEQUENCE [LARGE SCALE GENOMIC DNA]</scope>
    <source>
        <strain evidence="1 2">RM3277</strain>
    </source>
</reference>
<name>C6RDD8_9BACT</name>
<organism evidence="1 2">
    <name type="scientific">Campylobacter showae RM3277</name>
    <dbReference type="NCBI Taxonomy" id="553219"/>
    <lineage>
        <taxon>Bacteria</taxon>
        <taxon>Pseudomonadati</taxon>
        <taxon>Campylobacterota</taxon>
        <taxon>Epsilonproteobacteria</taxon>
        <taxon>Campylobacterales</taxon>
        <taxon>Campylobacteraceae</taxon>
        <taxon>Campylobacter</taxon>
    </lineage>
</organism>
<dbReference type="Proteomes" id="UP000003107">
    <property type="component" value="Unassembled WGS sequence"/>
</dbReference>
<evidence type="ECO:0000313" key="2">
    <source>
        <dbReference type="Proteomes" id="UP000003107"/>
    </source>
</evidence>
<dbReference type="EMBL" id="ACVQ01000005">
    <property type="protein sequence ID" value="EET80705.1"/>
    <property type="molecule type" value="Genomic_DNA"/>
</dbReference>
<dbReference type="STRING" id="553219.CAMSH0001_1854"/>
<keyword evidence="2" id="KW-1185">Reference proteome</keyword>